<dbReference type="PANTHER" id="PTHR46165:SF2">
    <property type="entry name" value="SET AND MYND DOMAIN-CONTAINING PROTEIN 4"/>
    <property type="match status" value="1"/>
</dbReference>
<comment type="caution">
    <text evidence="6">The sequence shown here is derived from an EMBL/GenBank/DDBJ whole genome shotgun (WGS) entry which is preliminary data.</text>
</comment>
<keyword evidence="7" id="KW-1185">Reference proteome</keyword>
<dbReference type="Proteomes" id="UP001178507">
    <property type="component" value="Unassembled WGS sequence"/>
</dbReference>
<protein>
    <recommendedName>
        <fullName evidence="5">SET domain-containing protein</fullName>
    </recommendedName>
</protein>
<dbReference type="GO" id="GO:0005634">
    <property type="term" value="C:nucleus"/>
    <property type="evidence" value="ECO:0007669"/>
    <property type="project" value="TreeGrafter"/>
</dbReference>
<dbReference type="Pfam" id="PF00856">
    <property type="entry name" value="SET"/>
    <property type="match status" value="1"/>
</dbReference>
<accession>A0AA36MX97</accession>
<feature type="domain" description="SET" evidence="5">
    <location>
        <begin position="57"/>
        <end position="236"/>
    </location>
</feature>
<sequence length="676" mass="73088">MDVALARQLLSEGLVLESLDTEALGPWRARVEALRPAVAAVLAATKAAPAGPAAEPRGAAVAPLPGRGRALLAGQSLKRGQVVLREQALARVPLPKKLDLHPQTQLALKLWEAERSDQRLKQTELLDHGKDAGARKLREVIAACCALCCDRPQEVESLFRWLGRVRVNAVTVSCLVESDGEMEHQQVALALYPELARSVNHSCRPNAILRFDSEDLVELVVSSPVPAGEEVMISYGPTASTMPRSKRQAALLAEYGFECLCSACASVAHDENFQWKLKAQMLDDRARAAVGRAAWQEAAIACSAAVSMLREGYREGDVELAREECKLAGLTLRAGDTVRARETWASAAEVLRDLVFPSDPDLQEAEEMLQRLPAAQTSAAQTSAAPKAAAPAKPTSAATFAAAATRCEVAEAMQGLRDAIERAACPAGPSPRLEPQGTTVTDSFTGSILGLETLNLSAAEKAKVLHAMSGLGAQKVRFCVPRRADLASDTEEEEEQELKDFTSKSGCFIHVPCGDFSRKEQLCKMLQEDPDFEAPSSSAAGILADDAEPEPGVERALKKYKWASVTSSFIPGYGPSNGGDDMWRLFFDDNFLTTQSEPNRAARALLGYRALGSFVVSCVNRKTGQDRPISRKEVADLIMRRLQGGDAERITRENEDQRARMETFSQLGGETIELKG</sequence>
<reference evidence="6" key="1">
    <citation type="submission" date="2023-08" db="EMBL/GenBank/DDBJ databases">
        <authorList>
            <person name="Chen Y."/>
            <person name="Shah S."/>
            <person name="Dougan E. K."/>
            <person name="Thang M."/>
            <person name="Chan C."/>
        </authorList>
    </citation>
    <scope>NUCLEOTIDE SEQUENCE</scope>
</reference>
<dbReference type="AlphaFoldDB" id="A0AA36MX97"/>
<dbReference type="GO" id="GO:0008168">
    <property type="term" value="F:methyltransferase activity"/>
    <property type="evidence" value="ECO:0007669"/>
    <property type="project" value="UniProtKB-KW"/>
</dbReference>
<proteinExistence type="predicted"/>
<evidence type="ECO:0000256" key="1">
    <source>
        <dbReference type="ARBA" id="ARBA00022603"/>
    </source>
</evidence>
<evidence type="ECO:0000256" key="2">
    <source>
        <dbReference type="ARBA" id="ARBA00022679"/>
    </source>
</evidence>
<evidence type="ECO:0000259" key="5">
    <source>
        <dbReference type="PROSITE" id="PS50280"/>
    </source>
</evidence>
<evidence type="ECO:0000256" key="4">
    <source>
        <dbReference type="SAM" id="MobiDB-lite"/>
    </source>
</evidence>
<evidence type="ECO:0000313" key="7">
    <source>
        <dbReference type="Proteomes" id="UP001178507"/>
    </source>
</evidence>
<feature type="region of interest" description="Disordered" evidence="4">
    <location>
        <begin position="374"/>
        <end position="393"/>
    </location>
</feature>
<evidence type="ECO:0000313" key="6">
    <source>
        <dbReference type="EMBL" id="CAJ1389824.1"/>
    </source>
</evidence>
<dbReference type="GO" id="GO:0005737">
    <property type="term" value="C:cytoplasm"/>
    <property type="evidence" value="ECO:0007669"/>
    <property type="project" value="TreeGrafter"/>
</dbReference>
<dbReference type="InterPro" id="IPR052097">
    <property type="entry name" value="SET-MYND_domain_protein"/>
</dbReference>
<name>A0AA36MX97_9DINO</name>
<dbReference type="PANTHER" id="PTHR46165">
    <property type="entry name" value="SET AND MYND DOMAIN-CONTAINING PROTEIN 4"/>
    <property type="match status" value="1"/>
</dbReference>
<dbReference type="Gene3D" id="1.25.40.10">
    <property type="entry name" value="Tetratricopeptide repeat domain"/>
    <property type="match status" value="1"/>
</dbReference>
<keyword evidence="1" id="KW-0489">Methyltransferase</keyword>
<dbReference type="PROSITE" id="PS50280">
    <property type="entry name" value="SET"/>
    <property type="match status" value="1"/>
</dbReference>
<keyword evidence="2" id="KW-0808">Transferase</keyword>
<dbReference type="SUPFAM" id="SSF82199">
    <property type="entry name" value="SET domain"/>
    <property type="match status" value="1"/>
</dbReference>
<keyword evidence="3" id="KW-0949">S-adenosyl-L-methionine</keyword>
<organism evidence="6 7">
    <name type="scientific">Effrenium voratum</name>
    <dbReference type="NCBI Taxonomy" id="2562239"/>
    <lineage>
        <taxon>Eukaryota</taxon>
        <taxon>Sar</taxon>
        <taxon>Alveolata</taxon>
        <taxon>Dinophyceae</taxon>
        <taxon>Suessiales</taxon>
        <taxon>Symbiodiniaceae</taxon>
        <taxon>Effrenium</taxon>
    </lineage>
</organism>
<dbReference type="InterPro" id="IPR001214">
    <property type="entry name" value="SET_dom"/>
</dbReference>
<evidence type="ECO:0000256" key="3">
    <source>
        <dbReference type="ARBA" id="ARBA00022691"/>
    </source>
</evidence>
<dbReference type="EMBL" id="CAUJNA010001946">
    <property type="protein sequence ID" value="CAJ1389824.1"/>
    <property type="molecule type" value="Genomic_DNA"/>
</dbReference>
<dbReference type="InterPro" id="IPR046341">
    <property type="entry name" value="SET_dom_sf"/>
</dbReference>
<dbReference type="InterPro" id="IPR011990">
    <property type="entry name" value="TPR-like_helical_dom_sf"/>
</dbReference>
<gene>
    <name evidence="6" type="ORF">EVOR1521_LOCUS15366</name>
</gene>
<dbReference type="GO" id="GO:0042826">
    <property type="term" value="F:histone deacetylase binding"/>
    <property type="evidence" value="ECO:0007669"/>
    <property type="project" value="TreeGrafter"/>
</dbReference>
<dbReference type="GO" id="GO:0032259">
    <property type="term" value="P:methylation"/>
    <property type="evidence" value="ECO:0007669"/>
    <property type="project" value="UniProtKB-KW"/>
</dbReference>
<dbReference type="Gene3D" id="2.170.270.10">
    <property type="entry name" value="SET domain"/>
    <property type="match status" value="1"/>
</dbReference>